<feature type="non-terminal residue" evidence="2">
    <location>
        <position position="207"/>
    </location>
</feature>
<reference evidence="2 3" key="1">
    <citation type="submission" date="2014-04" db="EMBL/GenBank/DDBJ databases">
        <authorList>
            <consortium name="DOE Joint Genome Institute"/>
            <person name="Kuo A."/>
            <person name="Kohler A."/>
            <person name="Jargeat P."/>
            <person name="Nagy L.G."/>
            <person name="Floudas D."/>
            <person name="Copeland A."/>
            <person name="Barry K.W."/>
            <person name="Cichocki N."/>
            <person name="Veneault-Fourrey C."/>
            <person name="LaButti K."/>
            <person name="Lindquist E.A."/>
            <person name="Lipzen A."/>
            <person name="Lundell T."/>
            <person name="Morin E."/>
            <person name="Murat C."/>
            <person name="Sun H."/>
            <person name="Tunlid A."/>
            <person name="Henrissat B."/>
            <person name="Grigoriev I.V."/>
            <person name="Hibbett D.S."/>
            <person name="Martin F."/>
            <person name="Nordberg H.P."/>
            <person name="Cantor M.N."/>
            <person name="Hua S.X."/>
        </authorList>
    </citation>
    <scope>NUCLEOTIDE SEQUENCE [LARGE SCALE GENOMIC DNA]</scope>
    <source>
        <strain evidence="2 3">Ve08.2h10</strain>
    </source>
</reference>
<accession>A0A0D0DWJ1</accession>
<reference evidence="3" key="2">
    <citation type="submission" date="2015-01" db="EMBL/GenBank/DDBJ databases">
        <title>Evolutionary Origins and Diversification of the Mycorrhizal Mutualists.</title>
        <authorList>
            <consortium name="DOE Joint Genome Institute"/>
            <consortium name="Mycorrhizal Genomics Consortium"/>
            <person name="Kohler A."/>
            <person name="Kuo A."/>
            <person name="Nagy L.G."/>
            <person name="Floudas D."/>
            <person name="Copeland A."/>
            <person name="Barry K.W."/>
            <person name="Cichocki N."/>
            <person name="Veneault-Fourrey C."/>
            <person name="LaButti K."/>
            <person name="Lindquist E.A."/>
            <person name="Lipzen A."/>
            <person name="Lundell T."/>
            <person name="Morin E."/>
            <person name="Murat C."/>
            <person name="Riley R."/>
            <person name="Ohm R."/>
            <person name="Sun H."/>
            <person name="Tunlid A."/>
            <person name="Henrissat B."/>
            <person name="Grigoriev I.V."/>
            <person name="Hibbett D.S."/>
            <person name="Martin F."/>
        </authorList>
    </citation>
    <scope>NUCLEOTIDE SEQUENCE [LARGE SCALE GENOMIC DNA]</scope>
    <source>
        <strain evidence="3">Ve08.2h10</strain>
    </source>
</reference>
<dbReference type="GO" id="GO:0003676">
    <property type="term" value="F:nucleic acid binding"/>
    <property type="evidence" value="ECO:0007669"/>
    <property type="project" value="InterPro"/>
</dbReference>
<keyword evidence="3" id="KW-1185">Reference proteome</keyword>
<evidence type="ECO:0000313" key="2">
    <source>
        <dbReference type="EMBL" id="KIK94276.1"/>
    </source>
</evidence>
<dbReference type="EMBL" id="KN825118">
    <property type="protein sequence ID" value="KIK94276.1"/>
    <property type="molecule type" value="Genomic_DNA"/>
</dbReference>
<proteinExistence type="predicted"/>
<sequence>GQSITLTVIYKGKAFSTNWHQDNDLCASIAHPPKGWTDGVVGSLWLEDFDAKTHVKTNGHACLLIIDGHNSHYTQEFLDYAQDHNIHVLCYPAHSTHVYQGLNVVVFSPLKHCWTEERDQFESESWLCIMKLNFIMIYAKAHQKVLTHNLIQTAFMKTGVWPFNPSDVIKEMMAASLETSSQGHLPLLQPSPVHAVTSLLHQHQMID</sequence>
<evidence type="ECO:0000313" key="3">
    <source>
        <dbReference type="Proteomes" id="UP000054538"/>
    </source>
</evidence>
<dbReference type="Pfam" id="PF03184">
    <property type="entry name" value="DDE_1"/>
    <property type="match status" value="1"/>
</dbReference>
<dbReference type="InterPro" id="IPR004875">
    <property type="entry name" value="DDE_SF_endonuclease_dom"/>
</dbReference>
<feature type="non-terminal residue" evidence="2">
    <location>
        <position position="1"/>
    </location>
</feature>
<organism evidence="2 3">
    <name type="scientific">Paxillus rubicundulus Ve08.2h10</name>
    <dbReference type="NCBI Taxonomy" id="930991"/>
    <lineage>
        <taxon>Eukaryota</taxon>
        <taxon>Fungi</taxon>
        <taxon>Dikarya</taxon>
        <taxon>Basidiomycota</taxon>
        <taxon>Agaricomycotina</taxon>
        <taxon>Agaricomycetes</taxon>
        <taxon>Agaricomycetidae</taxon>
        <taxon>Boletales</taxon>
        <taxon>Paxilineae</taxon>
        <taxon>Paxillaceae</taxon>
        <taxon>Paxillus</taxon>
    </lineage>
</organism>
<name>A0A0D0DWJ1_9AGAM</name>
<dbReference type="InParanoid" id="A0A0D0DWJ1"/>
<dbReference type="OrthoDB" id="3238847at2759"/>
<evidence type="ECO:0000259" key="1">
    <source>
        <dbReference type="Pfam" id="PF03184"/>
    </source>
</evidence>
<dbReference type="STRING" id="930991.A0A0D0DWJ1"/>
<dbReference type="HOGENOM" id="CLU_013929_2_2_1"/>
<dbReference type="Proteomes" id="UP000054538">
    <property type="component" value="Unassembled WGS sequence"/>
</dbReference>
<dbReference type="AlphaFoldDB" id="A0A0D0DWJ1"/>
<protein>
    <recommendedName>
        <fullName evidence="1">DDE-1 domain-containing protein</fullName>
    </recommendedName>
</protein>
<feature type="domain" description="DDE-1" evidence="1">
    <location>
        <begin position="4"/>
        <end position="155"/>
    </location>
</feature>
<gene>
    <name evidence="2" type="ORF">PAXRUDRAFT_46778</name>
</gene>